<comment type="caution">
    <text evidence="6">The sequence shown here is derived from an EMBL/GenBank/DDBJ whole genome shotgun (WGS) entry which is preliminary data.</text>
</comment>
<dbReference type="SUPFAM" id="SSF50978">
    <property type="entry name" value="WD40 repeat-like"/>
    <property type="match status" value="1"/>
</dbReference>
<feature type="repeat" description="WD" evidence="4">
    <location>
        <begin position="304"/>
        <end position="345"/>
    </location>
</feature>
<evidence type="ECO:0000313" key="6">
    <source>
        <dbReference type="EMBL" id="KAL0090463.1"/>
    </source>
</evidence>
<dbReference type="Gene3D" id="2.130.10.10">
    <property type="entry name" value="YVTN repeat-like/Quinoprotein amine dehydrogenase"/>
    <property type="match status" value="3"/>
</dbReference>
<dbReference type="InterPro" id="IPR001680">
    <property type="entry name" value="WD40_rpt"/>
</dbReference>
<evidence type="ECO:0000256" key="1">
    <source>
        <dbReference type="ARBA" id="ARBA00010143"/>
    </source>
</evidence>
<dbReference type="PANTHER" id="PTHR18763">
    <property type="entry name" value="WD-REPEAT PROTEIN 18"/>
    <property type="match status" value="1"/>
</dbReference>
<feature type="repeat" description="WD" evidence="4">
    <location>
        <begin position="120"/>
        <end position="151"/>
    </location>
</feature>
<dbReference type="Pfam" id="PF25048">
    <property type="entry name" value="Beta-prop_TEP1_C"/>
    <property type="match status" value="1"/>
</dbReference>
<keyword evidence="7" id="KW-1185">Reference proteome</keyword>
<sequence>MFTEVALSASSTDSTIYVWDIRSGSTLFSFKQSMSPKAGLARVPRPGATLQTGAILTAQTDRAVLNVYGWQRDQILHKMTTPEKIITVTASHQGAYVAGATATGRVYLWHIATGHLLRVFEAHYRAITRLAFSDDDTTLLTASEDASVNVWVLANLLDTTQSDDQHDAMERPSPLYSWSDHTLPITDMHVGCGTMAGARVYTASQDHTVKLWDLATGKHLTTFLFPKPVSVVVVNPSESMLFAACEDKIYSVELYRRRQDKTYGTHTVESVGGMGKVESVGIKTVDPISSKIQASSEPSLGTVFSGHTGPITGLSLSFDDSLLVSSSEDGNCIVWDVASRQPLRKFESHKGHVTFVSCFLRPAELLTGASSQKITPMAWKPFKRAMVSQEEERRNGSEQIVMDTHMDLKQHQQLVEAGPLYSSLPTPTESIQKAKIMLKEMKV</sequence>
<dbReference type="PROSITE" id="PS50082">
    <property type="entry name" value="WD_REPEATS_2"/>
    <property type="match status" value="4"/>
</dbReference>
<dbReference type="InterPro" id="IPR015943">
    <property type="entry name" value="WD40/YVTN_repeat-like_dom_sf"/>
</dbReference>
<dbReference type="PROSITE" id="PS50294">
    <property type="entry name" value="WD_REPEATS_REGION"/>
    <property type="match status" value="2"/>
</dbReference>
<dbReference type="InterPro" id="IPR056828">
    <property type="entry name" value="Beta-prop_TEP1_C"/>
</dbReference>
<gene>
    <name evidence="6" type="ORF">J3Q64DRAFT_1636478</name>
</gene>
<accession>A0ABR3B6A5</accession>
<dbReference type="PROSITE" id="PS00678">
    <property type="entry name" value="WD_REPEATS_1"/>
    <property type="match status" value="3"/>
</dbReference>
<dbReference type="PRINTS" id="PR00320">
    <property type="entry name" value="GPROTEINBRPT"/>
</dbReference>
<organism evidence="6 7">
    <name type="scientific">Phycomyces blakesleeanus</name>
    <dbReference type="NCBI Taxonomy" id="4837"/>
    <lineage>
        <taxon>Eukaryota</taxon>
        <taxon>Fungi</taxon>
        <taxon>Fungi incertae sedis</taxon>
        <taxon>Mucoromycota</taxon>
        <taxon>Mucoromycotina</taxon>
        <taxon>Mucoromycetes</taxon>
        <taxon>Mucorales</taxon>
        <taxon>Phycomycetaceae</taxon>
        <taxon>Phycomyces</taxon>
    </lineage>
</organism>
<reference evidence="6 7" key="1">
    <citation type="submission" date="2024-04" db="EMBL/GenBank/DDBJ databases">
        <title>Symmetric and asymmetric DNA N6-adenine methylation regulates different biological responses in Mucorales.</title>
        <authorList>
            <consortium name="Lawrence Berkeley National Laboratory"/>
            <person name="Lax C."/>
            <person name="Mondo S.J."/>
            <person name="Osorio-Concepcion M."/>
            <person name="Muszewska A."/>
            <person name="Corrochano-Luque M."/>
            <person name="Gutierrez G."/>
            <person name="Riley R."/>
            <person name="Lipzen A."/>
            <person name="Guo J."/>
            <person name="Hundley H."/>
            <person name="Amirebrahimi M."/>
            <person name="Ng V."/>
            <person name="Lorenzo-Gutierrez D."/>
            <person name="Binder U."/>
            <person name="Yang J."/>
            <person name="Song Y."/>
            <person name="Canovas D."/>
            <person name="Navarro E."/>
            <person name="Freitag M."/>
            <person name="Gabaldon T."/>
            <person name="Grigoriev I.V."/>
            <person name="Corrochano L.M."/>
            <person name="Nicolas F.E."/>
            <person name="Garre V."/>
        </authorList>
    </citation>
    <scope>NUCLEOTIDE SEQUENCE [LARGE SCALE GENOMIC DNA]</scope>
    <source>
        <strain evidence="6 7">L51</strain>
    </source>
</reference>
<proteinExistence type="inferred from homology"/>
<dbReference type="Proteomes" id="UP001448207">
    <property type="component" value="Unassembled WGS sequence"/>
</dbReference>
<feature type="repeat" description="WD" evidence="4">
    <location>
        <begin position="197"/>
        <end position="222"/>
    </location>
</feature>
<dbReference type="EMBL" id="JBCLYO010000004">
    <property type="protein sequence ID" value="KAL0090463.1"/>
    <property type="molecule type" value="Genomic_DNA"/>
</dbReference>
<protein>
    <submittedName>
        <fullName evidence="6">WD40-repeat-containing domain protein</fullName>
    </submittedName>
</protein>
<dbReference type="InterPro" id="IPR036322">
    <property type="entry name" value="WD40_repeat_dom_sf"/>
</dbReference>
<evidence type="ECO:0000313" key="7">
    <source>
        <dbReference type="Proteomes" id="UP001448207"/>
    </source>
</evidence>
<keyword evidence="2 4" id="KW-0853">WD repeat</keyword>
<dbReference type="SMART" id="SM00320">
    <property type="entry name" value="WD40"/>
    <property type="match status" value="5"/>
</dbReference>
<dbReference type="InterPro" id="IPR019775">
    <property type="entry name" value="WD40_repeat_CS"/>
</dbReference>
<evidence type="ECO:0000259" key="5">
    <source>
        <dbReference type="Pfam" id="PF25048"/>
    </source>
</evidence>
<dbReference type="PANTHER" id="PTHR18763:SF0">
    <property type="entry name" value="WD REPEAT-CONTAINING PROTEIN 18"/>
    <property type="match status" value="1"/>
</dbReference>
<comment type="similarity">
    <text evidence="1">Belongs to the WD repeat IPI3/WDR18 family.</text>
</comment>
<dbReference type="InterPro" id="IPR045227">
    <property type="entry name" value="WDR18/Ipi3/RID3"/>
</dbReference>
<evidence type="ECO:0000256" key="2">
    <source>
        <dbReference type="ARBA" id="ARBA00022574"/>
    </source>
</evidence>
<name>A0ABR3B6A5_PHYBL</name>
<evidence type="ECO:0000256" key="3">
    <source>
        <dbReference type="ARBA" id="ARBA00022737"/>
    </source>
</evidence>
<dbReference type="InterPro" id="IPR020472">
    <property type="entry name" value="WD40_PAC1"/>
</dbReference>
<feature type="domain" description="TEP-1 C-terminal beta-propeller" evidence="5">
    <location>
        <begin position="196"/>
        <end position="248"/>
    </location>
</feature>
<feature type="repeat" description="WD" evidence="4">
    <location>
        <begin position="7"/>
        <end position="29"/>
    </location>
</feature>
<evidence type="ECO:0000256" key="4">
    <source>
        <dbReference type="PROSITE-ProRule" id="PRU00221"/>
    </source>
</evidence>
<dbReference type="Pfam" id="PF00400">
    <property type="entry name" value="WD40"/>
    <property type="match status" value="2"/>
</dbReference>
<keyword evidence="3" id="KW-0677">Repeat</keyword>